<dbReference type="EMBL" id="SWJQ01000057">
    <property type="protein sequence ID" value="TRZ23925.1"/>
    <property type="molecule type" value="Genomic_DNA"/>
</dbReference>
<evidence type="ECO:0000313" key="2">
    <source>
        <dbReference type="Proteomes" id="UP000796761"/>
    </source>
</evidence>
<reference evidence="1" key="1">
    <citation type="submission" date="2019-04" db="EMBL/GenBank/DDBJ databases">
        <title>Genome assembly of Zosterops borbonicus 15179.</title>
        <authorList>
            <person name="Leroy T."/>
            <person name="Anselmetti Y."/>
            <person name="Tilak M.-K."/>
            <person name="Nabholz B."/>
        </authorList>
    </citation>
    <scope>NUCLEOTIDE SEQUENCE</scope>
    <source>
        <strain evidence="1">HGM_15179</strain>
        <tissue evidence="1">Muscle</tissue>
    </source>
</reference>
<feature type="non-terminal residue" evidence="1">
    <location>
        <position position="67"/>
    </location>
</feature>
<feature type="non-terminal residue" evidence="1">
    <location>
        <position position="1"/>
    </location>
</feature>
<accession>A0A8K1GRG3</accession>
<evidence type="ECO:0000313" key="1">
    <source>
        <dbReference type="EMBL" id="TRZ23925.1"/>
    </source>
</evidence>
<organism evidence="1 2">
    <name type="scientific">Zosterops borbonicus</name>
    <dbReference type="NCBI Taxonomy" id="364589"/>
    <lineage>
        <taxon>Eukaryota</taxon>
        <taxon>Metazoa</taxon>
        <taxon>Chordata</taxon>
        <taxon>Craniata</taxon>
        <taxon>Vertebrata</taxon>
        <taxon>Euteleostomi</taxon>
        <taxon>Archelosauria</taxon>
        <taxon>Archosauria</taxon>
        <taxon>Dinosauria</taxon>
        <taxon>Saurischia</taxon>
        <taxon>Theropoda</taxon>
        <taxon>Coelurosauria</taxon>
        <taxon>Aves</taxon>
        <taxon>Neognathae</taxon>
        <taxon>Neoaves</taxon>
        <taxon>Telluraves</taxon>
        <taxon>Australaves</taxon>
        <taxon>Passeriformes</taxon>
        <taxon>Sylvioidea</taxon>
        <taxon>Zosteropidae</taxon>
        <taxon>Zosterops</taxon>
    </lineage>
</organism>
<comment type="caution">
    <text evidence="1">The sequence shown here is derived from an EMBL/GenBank/DDBJ whole genome shotgun (WGS) entry which is preliminary data.</text>
</comment>
<keyword evidence="2" id="KW-1185">Reference proteome</keyword>
<name>A0A8K1GRG3_9PASS</name>
<gene>
    <name evidence="1" type="ORF">HGM15179_003196</name>
</gene>
<sequence>DILHQNALPQHTWKNPVSSYDLPKCFPILSIQPIKPVDADIQHVNKFPGQANGDPKRILQLQMSTIK</sequence>
<protein>
    <submittedName>
        <fullName evidence="1">Uncharacterized protein</fullName>
    </submittedName>
</protein>
<dbReference type="Proteomes" id="UP000796761">
    <property type="component" value="Unassembled WGS sequence"/>
</dbReference>
<proteinExistence type="predicted"/>
<dbReference type="AlphaFoldDB" id="A0A8K1GRG3"/>